<keyword evidence="3" id="KW-0436">Ligase</keyword>
<dbReference type="EMBL" id="BAABJP010000010">
    <property type="protein sequence ID" value="GAA5155422.1"/>
    <property type="molecule type" value="Genomic_DNA"/>
</dbReference>
<dbReference type="InterPro" id="IPR042099">
    <property type="entry name" value="ANL_N_sf"/>
</dbReference>
<dbReference type="InterPro" id="IPR050237">
    <property type="entry name" value="ATP-dep_AMP-bd_enzyme"/>
</dbReference>
<dbReference type="InterPro" id="IPR000873">
    <property type="entry name" value="AMP-dep_synth/lig_dom"/>
</dbReference>
<accession>A0ABP9Q1G0</accession>
<dbReference type="Pfam" id="PF13193">
    <property type="entry name" value="AMP-binding_C"/>
    <property type="match status" value="1"/>
</dbReference>
<dbReference type="Proteomes" id="UP001428817">
    <property type="component" value="Unassembled WGS sequence"/>
</dbReference>
<dbReference type="InterPro" id="IPR025110">
    <property type="entry name" value="AMP-bd_C"/>
</dbReference>
<reference evidence="4" key="1">
    <citation type="journal article" date="2019" name="Int. J. Syst. Evol. Microbiol.">
        <title>The Global Catalogue of Microorganisms (GCM) 10K type strain sequencing project: providing services to taxonomists for standard genome sequencing and annotation.</title>
        <authorList>
            <consortium name="The Broad Institute Genomics Platform"/>
            <consortium name="The Broad Institute Genome Sequencing Center for Infectious Disease"/>
            <person name="Wu L."/>
            <person name="Ma J."/>
        </authorList>
    </citation>
    <scope>NUCLEOTIDE SEQUENCE [LARGE SCALE GENOMIC DNA]</scope>
    <source>
        <strain evidence="4">JCM 18303</strain>
    </source>
</reference>
<sequence length="527" mass="54284">MPNPEPTADVSPVTPQGNVADLVAAASRRGADHPALVEPGLGRTLSWAEVDAGANAEAARLRAAGVQPGDRVLIRLGHGAPYCLALFGALRVGAIAVPVGPEASARELDVIAGDCTPGVMVAEPGDEIVDVLASANSARRLDPPETEVGAVAGATPVGGGEDIAVLGYTSGVTGVPRGVRISHRALLANRAQVAALRPVPVSPADRVLLQWPMSHAYGLGAGLLQVCWAGATTVLTDRFDVREVVEGIRRERVTVLAGVPALYRAMVELPQAGLRESLVTLRLAMAGGAPLASELAAEFSQACGLQLFEGYGLTETGPVLTSTLVGGLAKAGSVGRPLPGALVGDIEVAGVELRLVDSHGADIHAAADDEDEDDEPDTGLVAVRGPNLFSGYWPDGAGGPDEDGWFRTNDVGYVDADGDLHLVNRASDLVIVNGFNVYPREVELVLDELAGVTEAAVVGVPDPNSGQAVKALLVLAPGAELDPDAVREHCLARLARFKVPAVVEFVDSLPRSATGKINRAVLRVAAS</sequence>
<gene>
    <name evidence="3" type="ORF">GCM10023321_28740</name>
</gene>
<feature type="domain" description="AMP-dependent synthetase/ligase" evidence="1">
    <location>
        <begin position="25"/>
        <end position="393"/>
    </location>
</feature>
<name>A0ABP9Q1G0_9PSEU</name>
<feature type="domain" description="AMP-binding enzyme C-terminal" evidence="2">
    <location>
        <begin position="441"/>
        <end position="516"/>
    </location>
</feature>
<dbReference type="SUPFAM" id="SSF56801">
    <property type="entry name" value="Acetyl-CoA synthetase-like"/>
    <property type="match status" value="1"/>
</dbReference>
<evidence type="ECO:0000313" key="4">
    <source>
        <dbReference type="Proteomes" id="UP001428817"/>
    </source>
</evidence>
<proteinExistence type="predicted"/>
<dbReference type="PANTHER" id="PTHR43767:SF1">
    <property type="entry name" value="NONRIBOSOMAL PEPTIDE SYNTHASE PES1 (EUROFUNG)-RELATED"/>
    <property type="match status" value="1"/>
</dbReference>
<evidence type="ECO:0000259" key="2">
    <source>
        <dbReference type="Pfam" id="PF13193"/>
    </source>
</evidence>
<comment type="caution">
    <text evidence="3">The sequence shown here is derived from an EMBL/GenBank/DDBJ whole genome shotgun (WGS) entry which is preliminary data.</text>
</comment>
<dbReference type="InterPro" id="IPR045851">
    <property type="entry name" value="AMP-bd_C_sf"/>
</dbReference>
<dbReference type="GO" id="GO:0016874">
    <property type="term" value="F:ligase activity"/>
    <property type="evidence" value="ECO:0007669"/>
    <property type="project" value="UniProtKB-KW"/>
</dbReference>
<keyword evidence="4" id="KW-1185">Reference proteome</keyword>
<organism evidence="3 4">
    <name type="scientific">Pseudonocardia eucalypti</name>
    <dbReference type="NCBI Taxonomy" id="648755"/>
    <lineage>
        <taxon>Bacteria</taxon>
        <taxon>Bacillati</taxon>
        <taxon>Actinomycetota</taxon>
        <taxon>Actinomycetes</taxon>
        <taxon>Pseudonocardiales</taxon>
        <taxon>Pseudonocardiaceae</taxon>
        <taxon>Pseudonocardia</taxon>
    </lineage>
</organism>
<dbReference type="PANTHER" id="PTHR43767">
    <property type="entry name" value="LONG-CHAIN-FATTY-ACID--COA LIGASE"/>
    <property type="match status" value="1"/>
</dbReference>
<protein>
    <submittedName>
        <fullName evidence="3">Long-chain fatty acid--CoA ligase</fullName>
    </submittedName>
</protein>
<dbReference type="Pfam" id="PF00501">
    <property type="entry name" value="AMP-binding"/>
    <property type="match status" value="1"/>
</dbReference>
<evidence type="ECO:0000259" key="1">
    <source>
        <dbReference type="Pfam" id="PF00501"/>
    </source>
</evidence>
<evidence type="ECO:0000313" key="3">
    <source>
        <dbReference type="EMBL" id="GAA5155422.1"/>
    </source>
</evidence>
<dbReference type="Gene3D" id="3.40.50.12780">
    <property type="entry name" value="N-terminal domain of ligase-like"/>
    <property type="match status" value="1"/>
</dbReference>
<dbReference type="Gene3D" id="3.30.300.30">
    <property type="match status" value="1"/>
</dbReference>